<dbReference type="FunFam" id="2.60.40.200:FF:000003">
    <property type="entry name" value="Superoxide dismutase [Cu-Zn], chloroplastic"/>
    <property type="match status" value="1"/>
</dbReference>
<dbReference type="Gene3D" id="2.60.40.200">
    <property type="entry name" value="Superoxide dismutase, copper/zinc binding domain"/>
    <property type="match status" value="1"/>
</dbReference>
<dbReference type="SUPFAM" id="SSF49329">
    <property type="entry name" value="Cu,Zn superoxide dismutase-like"/>
    <property type="match status" value="1"/>
</dbReference>
<evidence type="ECO:0000313" key="15">
    <source>
        <dbReference type="Proteomes" id="UP000078200"/>
    </source>
</evidence>
<dbReference type="InterPro" id="IPR024134">
    <property type="entry name" value="SOD_Cu/Zn_/chaperone"/>
</dbReference>
<dbReference type="Pfam" id="PF00080">
    <property type="entry name" value="Sod_Cu"/>
    <property type="match status" value="1"/>
</dbReference>
<dbReference type="STRING" id="7395.A0A1A9UIZ7"/>
<keyword evidence="6" id="KW-0862">Zinc</keyword>
<keyword evidence="15" id="KW-1185">Reference proteome</keyword>
<organism evidence="14 15">
    <name type="scientific">Glossina austeni</name>
    <name type="common">Savannah tsetse fly</name>
    <dbReference type="NCBI Taxonomy" id="7395"/>
    <lineage>
        <taxon>Eukaryota</taxon>
        <taxon>Metazoa</taxon>
        <taxon>Ecdysozoa</taxon>
        <taxon>Arthropoda</taxon>
        <taxon>Hexapoda</taxon>
        <taxon>Insecta</taxon>
        <taxon>Pterygota</taxon>
        <taxon>Neoptera</taxon>
        <taxon>Endopterygota</taxon>
        <taxon>Diptera</taxon>
        <taxon>Brachycera</taxon>
        <taxon>Muscomorpha</taxon>
        <taxon>Hippoboscoidea</taxon>
        <taxon>Glossinidae</taxon>
        <taxon>Glossina</taxon>
    </lineage>
</organism>
<comment type="cofactor">
    <cofactor evidence="2">
        <name>Zn(2+)</name>
        <dbReference type="ChEBI" id="CHEBI:29105"/>
    </cofactor>
</comment>
<keyword evidence="8" id="KW-0560">Oxidoreductase</keyword>
<dbReference type="AlphaFoldDB" id="A0A1A9UIZ7"/>
<evidence type="ECO:0000256" key="3">
    <source>
        <dbReference type="ARBA" id="ARBA00010457"/>
    </source>
</evidence>
<dbReference type="Proteomes" id="UP000078200">
    <property type="component" value="Unassembled WGS sequence"/>
</dbReference>
<keyword evidence="12" id="KW-0732">Signal</keyword>
<feature type="chain" id="PRO_5008398570" description="superoxide dismutase" evidence="12">
    <location>
        <begin position="24"/>
        <end position="246"/>
    </location>
</feature>
<comment type="cofactor">
    <cofactor evidence="1">
        <name>Cu cation</name>
        <dbReference type="ChEBI" id="CHEBI:23378"/>
    </cofactor>
</comment>
<dbReference type="GO" id="GO:0004784">
    <property type="term" value="F:superoxide dismutase activity"/>
    <property type="evidence" value="ECO:0007669"/>
    <property type="project" value="UniProtKB-EC"/>
</dbReference>
<evidence type="ECO:0000313" key="14">
    <source>
        <dbReference type="EnsemblMetazoa" id="GAUT006456-PA"/>
    </source>
</evidence>
<protein>
    <recommendedName>
        <fullName evidence="4">superoxide dismutase</fullName>
        <ecNumber evidence="4">1.15.1.1</ecNumber>
    </recommendedName>
</protein>
<evidence type="ECO:0000256" key="11">
    <source>
        <dbReference type="ARBA" id="ARBA00049204"/>
    </source>
</evidence>
<keyword evidence="7" id="KW-0049">Antioxidant</keyword>
<evidence type="ECO:0000256" key="4">
    <source>
        <dbReference type="ARBA" id="ARBA00012682"/>
    </source>
</evidence>
<dbReference type="InterPro" id="IPR036423">
    <property type="entry name" value="SOD-like_Cu/Zn_dom_sf"/>
</dbReference>
<keyword evidence="5" id="KW-0479">Metal-binding</keyword>
<dbReference type="CDD" id="cd00305">
    <property type="entry name" value="Cu-Zn_Superoxide_Dismutase"/>
    <property type="match status" value="1"/>
</dbReference>
<evidence type="ECO:0000256" key="12">
    <source>
        <dbReference type="SAM" id="SignalP"/>
    </source>
</evidence>
<dbReference type="PROSITE" id="PS51257">
    <property type="entry name" value="PROKAR_LIPOPROTEIN"/>
    <property type="match status" value="1"/>
</dbReference>
<dbReference type="InterPro" id="IPR018152">
    <property type="entry name" value="SOD_Cu/Zn_BS"/>
</dbReference>
<evidence type="ECO:0000256" key="5">
    <source>
        <dbReference type="ARBA" id="ARBA00022723"/>
    </source>
</evidence>
<evidence type="ECO:0000256" key="8">
    <source>
        <dbReference type="ARBA" id="ARBA00023002"/>
    </source>
</evidence>
<comment type="catalytic activity">
    <reaction evidence="11">
        <text>2 superoxide + 2 H(+) = H2O2 + O2</text>
        <dbReference type="Rhea" id="RHEA:20696"/>
        <dbReference type="ChEBI" id="CHEBI:15378"/>
        <dbReference type="ChEBI" id="CHEBI:15379"/>
        <dbReference type="ChEBI" id="CHEBI:16240"/>
        <dbReference type="ChEBI" id="CHEBI:18421"/>
        <dbReference type="EC" id="1.15.1.1"/>
    </reaction>
</comment>
<comment type="similarity">
    <text evidence="3">Belongs to the Cu-Zn superoxide dismutase family.</text>
</comment>
<evidence type="ECO:0000259" key="13">
    <source>
        <dbReference type="Pfam" id="PF00080"/>
    </source>
</evidence>
<feature type="domain" description="Superoxide dismutase copper/zinc binding" evidence="13">
    <location>
        <begin position="46"/>
        <end position="180"/>
    </location>
</feature>
<dbReference type="GO" id="GO:0005507">
    <property type="term" value="F:copper ion binding"/>
    <property type="evidence" value="ECO:0007669"/>
    <property type="project" value="InterPro"/>
</dbReference>
<proteinExistence type="inferred from homology"/>
<dbReference type="VEuPathDB" id="VectorBase:GAUT006456"/>
<evidence type="ECO:0000256" key="9">
    <source>
        <dbReference type="ARBA" id="ARBA00023008"/>
    </source>
</evidence>
<dbReference type="EnsemblMetazoa" id="GAUT006456-RA">
    <property type="protein sequence ID" value="GAUT006456-PA"/>
    <property type="gene ID" value="GAUT006456"/>
</dbReference>
<name>A0A1A9UIZ7_GLOAU</name>
<evidence type="ECO:0000256" key="7">
    <source>
        <dbReference type="ARBA" id="ARBA00022862"/>
    </source>
</evidence>
<evidence type="ECO:0000256" key="10">
    <source>
        <dbReference type="ARBA" id="ARBA00023157"/>
    </source>
</evidence>
<reference evidence="14" key="1">
    <citation type="submission" date="2020-05" db="UniProtKB">
        <authorList>
            <consortium name="EnsemblMetazoa"/>
        </authorList>
    </citation>
    <scope>IDENTIFICATION</scope>
    <source>
        <strain evidence="14">TTRI</strain>
    </source>
</reference>
<sequence>MYTTRSSTITILLVFLGLAGCYAEKNSKIEAVAFLTGPVKNNVVPTGNVTFTQNACGENVHVRVYLTGIVPGKHGFHVHEKGDLTNGCTSLAAHYNPEKLAHGGRTDEIRHVGDLGNLEANEHGVVDTTFTDHLISLTGPRTIIGRGLVVHEMIDDLGKTAHPESKKTGNSGGRVTCGVIGINIHALSPLASSTSCPPSKHTQPTFYVPNEQPHDHVVIPLLTTGYHYSPPYTAYHHTVYPYYSFY</sequence>
<keyword evidence="9" id="KW-0186">Copper</keyword>
<dbReference type="EC" id="1.15.1.1" evidence="4"/>
<dbReference type="PANTHER" id="PTHR10003">
    <property type="entry name" value="SUPEROXIDE DISMUTASE CU-ZN -RELATED"/>
    <property type="match status" value="1"/>
</dbReference>
<dbReference type="PRINTS" id="PR00068">
    <property type="entry name" value="CUZNDISMTASE"/>
</dbReference>
<evidence type="ECO:0000256" key="2">
    <source>
        <dbReference type="ARBA" id="ARBA00001947"/>
    </source>
</evidence>
<accession>A0A1A9UIZ7</accession>
<dbReference type="PROSITE" id="PS00087">
    <property type="entry name" value="SOD_CU_ZN_1"/>
    <property type="match status" value="1"/>
</dbReference>
<dbReference type="InterPro" id="IPR001424">
    <property type="entry name" value="SOD_Cu_Zn_dom"/>
</dbReference>
<evidence type="ECO:0000256" key="6">
    <source>
        <dbReference type="ARBA" id="ARBA00022833"/>
    </source>
</evidence>
<keyword evidence="10" id="KW-1015">Disulfide bond</keyword>
<feature type="signal peptide" evidence="12">
    <location>
        <begin position="1"/>
        <end position="23"/>
    </location>
</feature>
<evidence type="ECO:0000256" key="1">
    <source>
        <dbReference type="ARBA" id="ARBA00001935"/>
    </source>
</evidence>